<dbReference type="Pfam" id="PF08922">
    <property type="entry name" value="DUF1905"/>
    <property type="match status" value="1"/>
</dbReference>
<sequence>MIEHRFDAEVWVAENGSWRFVTLPFDLSDEIDDHAPDAKVGFGSVRVEATIGSTTWSTSVFPDRRAESFILPLKAAVRRAEGIGDGDRVTVGLRVA</sequence>
<dbReference type="RefSeq" id="WP_133869955.1">
    <property type="nucleotide sequence ID" value="NZ_SOAU01000001.1"/>
</dbReference>
<reference evidence="1 2" key="1">
    <citation type="submission" date="2019-03" db="EMBL/GenBank/DDBJ databases">
        <title>Sequencing the genomes of 1000 actinobacteria strains.</title>
        <authorList>
            <person name="Klenk H.-P."/>
        </authorList>
    </citation>
    <scope>NUCLEOTIDE SEQUENCE [LARGE SCALE GENOMIC DNA]</scope>
    <source>
        <strain evidence="1 2">DSM 18936</strain>
    </source>
</reference>
<proteinExistence type="predicted"/>
<comment type="caution">
    <text evidence="1">The sequence shown here is derived from an EMBL/GenBank/DDBJ whole genome shotgun (WGS) entry which is preliminary data.</text>
</comment>
<gene>
    <name evidence="1" type="ORF">BDK89_3293</name>
</gene>
<dbReference type="InterPro" id="IPR015018">
    <property type="entry name" value="DUF1905"/>
</dbReference>
<dbReference type="InterPro" id="IPR037079">
    <property type="entry name" value="AF2212/PG0164-like_sf"/>
</dbReference>
<organism evidence="1 2">
    <name type="scientific">Ilumatobacter fluminis</name>
    <dbReference type="NCBI Taxonomy" id="467091"/>
    <lineage>
        <taxon>Bacteria</taxon>
        <taxon>Bacillati</taxon>
        <taxon>Actinomycetota</taxon>
        <taxon>Acidimicrobiia</taxon>
        <taxon>Acidimicrobiales</taxon>
        <taxon>Ilumatobacteraceae</taxon>
        <taxon>Ilumatobacter</taxon>
    </lineage>
</organism>
<dbReference type="Proteomes" id="UP000294558">
    <property type="component" value="Unassembled WGS sequence"/>
</dbReference>
<dbReference type="Gene3D" id="2.40.30.100">
    <property type="entry name" value="AF2212/PG0164-like"/>
    <property type="match status" value="1"/>
</dbReference>
<protein>
    <submittedName>
        <fullName evidence="1">Uncharacterized protein DUF1905</fullName>
    </submittedName>
</protein>
<dbReference type="EMBL" id="SOAU01000001">
    <property type="protein sequence ID" value="TDT17682.1"/>
    <property type="molecule type" value="Genomic_DNA"/>
</dbReference>
<name>A0A4R7I263_9ACTN</name>
<dbReference type="SUPFAM" id="SSF141694">
    <property type="entry name" value="AF2212/PG0164-like"/>
    <property type="match status" value="1"/>
</dbReference>
<evidence type="ECO:0000313" key="1">
    <source>
        <dbReference type="EMBL" id="TDT17682.1"/>
    </source>
</evidence>
<keyword evidence="2" id="KW-1185">Reference proteome</keyword>
<dbReference type="AlphaFoldDB" id="A0A4R7I263"/>
<evidence type="ECO:0000313" key="2">
    <source>
        <dbReference type="Proteomes" id="UP000294558"/>
    </source>
</evidence>
<accession>A0A4R7I263</accession>
<dbReference type="OrthoDB" id="9808666at2"/>